<dbReference type="Pfam" id="PF01315">
    <property type="entry name" value="Ald_Xan_dh_C"/>
    <property type="match status" value="1"/>
</dbReference>
<feature type="compositionally biased region" description="Basic and acidic residues" evidence="3">
    <location>
        <begin position="1"/>
        <end position="10"/>
    </location>
</feature>
<keyword evidence="1" id="KW-0500">Molybdenum</keyword>
<dbReference type="Gene3D" id="3.30.365.10">
    <property type="entry name" value="Aldehyde oxidase/xanthine dehydrogenase, molybdopterin binding domain"/>
    <property type="match status" value="4"/>
</dbReference>
<gene>
    <name evidence="5" type="ORF">NK718_07315</name>
</gene>
<dbReference type="SUPFAM" id="SSF56003">
    <property type="entry name" value="Molybdenum cofactor-binding domain"/>
    <property type="match status" value="1"/>
</dbReference>
<dbReference type="Pfam" id="PF02738">
    <property type="entry name" value="MoCoBD_1"/>
    <property type="match status" value="1"/>
</dbReference>
<evidence type="ECO:0000313" key="5">
    <source>
        <dbReference type="EMBL" id="MCP8938319.1"/>
    </source>
</evidence>
<reference evidence="5 6" key="1">
    <citation type="submission" date="2022-07" db="EMBL/GenBank/DDBJ databases">
        <authorList>
            <person name="Li W.-J."/>
            <person name="Deng Q.-Q."/>
        </authorList>
    </citation>
    <scope>NUCLEOTIDE SEQUENCE [LARGE SCALE GENOMIC DNA]</scope>
    <source>
        <strain evidence="5 6">SYSU M60028</strain>
    </source>
</reference>
<dbReference type="SMART" id="SM01008">
    <property type="entry name" value="Ald_Xan_dh_C"/>
    <property type="match status" value="1"/>
</dbReference>
<evidence type="ECO:0000256" key="2">
    <source>
        <dbReference type="ARBA" id="ARBA00023002"/>
    </source>
</evidence>
<accession>A0ABT1LA49</accession>
<evidence type="ECO:0000256" key="3">
    <source>
        <dbReference type="SAM" id="MobiDB-lite"/>
    </source>
</evidence>
<feature type="domain" description="Aldehyde oxidase/xanthine dehydrogenase a/b hammerhead" evidence="4">
    <location>
        <begin position="33"/>
        <end position="151"/>
    </location>
</feature>
<dbReference type="Pfam" id="PF20256">
    <property type="entry name" value="MoCoBD_2"/>
    <property type="match status" value="1"/>
</dbReference>
<dbReference type="InterPro" id="IPR000674">
    <property type="entry name" value="Ald_Oxase/Xan_DH_a/b"/>
</dbReference>
<evidence type="ECO:0000256" key="1">
    <source>
        <dbReference type="ARBA" id="ARBA00022505"/>
    </source>
</evidence>
<dbReference type="InterPro" id="IPR046867">
    <property type="entry name" value="AldOxase/xan_DH_MoCoBD2"/>
</dbReference>
<dbReference type="InterPro" id="IPR037165">
    <property type="entry name" value="AldOxase/xan_DH_Mopterin-bd_sf"/>
</dbReference>
<feature type="region of interest" description="Disordered" evidence="3">
    <location>
        <begin position="1"/>
        <end position="22"/>
    </location>
</feature>
<dbReference type="RefSeq" id="WP_254740113.1">
    <property type="nucleotide sequence ID" value="NZ_JANCLU010000005.1"/>
</dbReference>
<dbReference type="PANTHER" id="PTHR11908">
    <property type="entry name" value="XANTHINE DEHYDROGENASE"/>
    <property type="match status" value="1"/>
</dbReference>
<dbReference type="EMBL" id="JANCLU010000005">
    <property type="protein sequence ID" value="MCP8938319.1"/>
    <property type="molecule type" value="Genomic_DNA"/>
</dbReference>
<dbReference type="Proteomes" id="UP001205890">
    <property type="component" value="Unassembled WGS sequence"/>
</dbReference>
<keyword evidence="6" id="KW-1185">Reference proteome</keyword>
<feature type="region of interest" description="Disordered" evidence="3">
    <location>
        <begin position="774"/>
        <end position="793"/>
    </location>
</feature>
<protein>
    <submittedName>
        <fullName evidence="5">Xanthine dehydrogenase family protein molybdopterin-binding subunit</fullName>
    </submittedName>
</protein>
<name>A0ABT1LA49_9HYPH</name>
<dbReference type="InterPro" id="IPR016208">
    <property type="entry name" value="Ald_Oxase/xanthine_DH-like"/>
</dbReference>
<organism evidence="5 6">
    <name type="scientific">Alsobacter ponti</name>
    <dbReference type="NCBI Taxonomy" id="2962936"/>
    <lineage>
        <taxon>Bacteria</taxon>
        <taxon>Pseudomonadati</taxon>
        <taxon>Pseudomonadota</taxon>
        <taxon>Alphaproteobacteria</taxon>
        <taxon>Hyphomicrobiales</taxon>
        <taxon>Alsobacteraceae</taxon>
        <taxon>Alsobacter</taxon>
    </lineage>
</organism>
<evidence type="ECO:0000313" key="6">
    <source>
        <dbReference type="Proteomes" id="UP001205890"/>
    </source>
</evidence>
<keyword evidence="2" id="KW-0560">Oxidoreductase</keyword>
<comment type="caution">
    <text evidence="5">The sequence shown here is derived from an EMBL/GenBank/DDBJ whole genome shotgun (WGS) entry which is preliminary data.</text>
</comment>
<dbReference type="Gene3D" id="3.90.1170.50">
    <property type="entry name" value="Aldehyde oxidase/xanthine dehydrogenase, a/b hammerhead"/>
    <property type="match status" value="1"/>
</dbReference>
<dbReference type="SUPFAM" id="SSF54665">
    <property type="entry name" value="CO dehydrogenase molybdoprotein N-domain-like"/>
    <property type="match status" value="1"/>
</dbReference>
<sequence>MDRRRERSEADAVASPADDPRSLRRREDARFLRGEGHFLDDIPADGQLVGVVLRSPHAHADILSIDASEALVTPGVRAVLTGRDLVADGLRPLPCSAALAPGDGFVVPPRWPLCCDRVRHVGDPVAFVVAEDRAAALDALERIEVSYAERDAAVGARAALAPGAPALWDEAPGNLAFHFRRGDADAVARAMRSAAHIVSLDLVNSRVAAAALEPRGAIGSWDAEAGRWRLELSGASVHQIRREMAQTLGVAPELIDVVCHDVGGGFGMKNVSYPEYALTLWAARRLGAPVRWIAERVEDFTGGAHGRDNLTTARLALDEDGRFLAFSVETLADLGAYASSLGPGPATTAALPAMGGLYDIPAVAMDVRGAYTNSAPVDAYRGAGKPEANYAIERLVDIAARRLGRDPAELRRRNLIRATPHVTAMGARLDSGDFAGALDAALAAADRDGFPARREAAARRGLLRGLGVACFLETSRGPPGEEAWARLLPDGSIELAVGTQSNGQGHETSFVQLAASRLGLPMEAFRYVQADTSRVPRGGGHGGARSLHMGGTALLLAVDDLLDKAGAAAAPLLQAGGDKLAFEGGTFHREGAPAGAASLTLAALARALPDAALEGHGAHAIDLYTFPSGCHVAEVEIDPATGVANLVSYLAVDDFGAMVNPLLTEGQVQGGLAQGIGQALMEQIVYEPDSGQALTATWMDYAMPRAADLPRLEVRFRGAPTASNPIGAKGAGQAGAIAATPTVINAIVDALAPLGVLHVDMPATPEKLWRAIRDAGGVQRPPRSRPTTPVGKK</sequence>
<dbReference type="InterPro" id="IPR036856">
    <property type="entry name" value="Ald_Oxase/Xan_DH_a/b_sf"/>
</dbReference>
<proteinExistence type="predicted"/>
<dbReference type="InterPro" id="IPR008274">
    <property type="entry name" value="AldOxase/xan_DH_MoCoBD1"/>
</dbReference>
<dbReference type="PANTHER" id="PTHR11908:SF132">
    <property type="entry name" value="ALDEHYDE OXIDASE 1-RELATED"/>
    <property type="match status" value="1"/>
</dbReference>
<evidence type="ECO:0000259" key="4">
    <source>
        <dbReference type="SMART" id="SM01008"/>
    </source>
</evidence>